<keyword evidence="3" id="KW-1185">Reference proteome</keyword>
<feature type="compositionally biased region" description="Basic and acidic residues" evidence="1">
    <location>
        <begin position="8"/>
        <end position="22"/>
    </location>
</feature>
<feature type="region of interest" description="Disordered" evidence="1">
    <location>
        <begin position="1"/>
        <end position="22"/>
    </location>
</feature>
<sequence length="580" mass="62570">MEPTPNPDEQRVDSPDDSDRPRIKTQLYKTEPCQNWSLYGTCGPSVAASKKQSAGVNSSKVPAIARVAGDIRRYQSMGTLRSARPVIKSSALPTHPAPALPSHDLGMSGLHSASIDTGSLAAYQVYAHPPSEHPGTTHAQYYPDIAKQPLHYLQHEQVARRVSSLSQLPNLRTSSSFSSPAIITAPSNGYFQQSFQAAAPSQSASYHASPLAQMPPVGAVSPAISLSSCWESDDASALPLHADGNLLATEYLRLQQTQHYVAPTLPSSSNTFPNVHPQGHTLTSSLSMQTLPRLQASAGWEQHRHSPQSSNMLLSSSFPALKSISSSQGSAATLIDSELWSSTAQFKSFNHEQQPAKPYESRFFPPPSAGTAATLETAGAASSVLASGADPFGIYHNGAYLPSNQQQQQQLRRQHSTGDWISLRNAAHQQASATHKLLPASTNFGPLLEPSGDRGMYATMDNRFDSLETASAVSSGLASGTGPFGIYHNGAYLPSNQQQQQQLRRQHSTGDWISLRNAAHQQASATHKLLPASTNFGPLLEPSDDRGMYATMDNRFNSLEQLRTATSTRRQLSTYSTEDF</sequence>
<name>A0A9W8IRI9_9FUNG</name>
<dbReference type="Proteomes" id="UP001140074">
    <property type="component" value="Unassembled WGS sequence"/>
</dbReference>
<proteinExistence type="predicted"/>
<dbReference type="EMBL" id="JANBUY010000053">
    <property type="protein sequence ID" value="KAJ2865748.1"/>
    <property type="molecule type" value="Genomic_DNA"/>
</dbReference>
<comment type="caution">
    <text evidence="2">The sequence shown here is derived from an EMBL/GenBank/DDBJ whole genome shotgun (WGS) entry which is preliminary data.</text>
</comment>
<gene>
    <name evidence="2" type="ORF">GGH94_002034</name>
</gene>
<dbReference type="AlphaFoldDB" id="A0A9W8IRI9"/>
<protein>
    <submittedName>
        <fullName evidence="2">Uncharacterized protein</fullName>
    </submittedName>
</protein>
<evidence type="ECO:0000313" key="3">
    <source>
        <dbReference type="Proteomes" id="UP001140074"/>
    </source>
</evidence>
<evidence type="ECO:0000256" key="1">
    <source>
        <dbReference type="SAM" id="MobiDB-lite"/>
    </source>
</evidence>
<organism evidence="2 3">
    <name type="scientific">Coemansia aciculifera</name>
    <dbReference type="NCBI Taxonomy" id="417176"/>
    <lineage>
        <taxon>Eukaryota</taxon>
        <taxon>Fungi</taxon>
        <taxon>Fungi incertae sedis</taxon>
        <taxon>Zoopagomycota</taxon>
        <taxon>Kickxellomycotina</taxon>
        <taxon>Kickxellomycetes</taxon>
        <taxon>Kickxellales</taxon>
        <taxon>Kickxellaceae</taxon>
        <taxon>Coemansia</taxon>
    </lineage>
</organism>
<reference evidence="2" key="1">
    <citation type="submission" date="2022-07" db="EMBL/GenBank/DDBJ databases">
        <title>Phylogenomic reconstructions and comparative analyses of Kickxellomycotina fungi.</title>
        <authorList>
            <person name="Reynolds N.K."/>
            <person name="Stajich J.E."/>
            <person name="Barry K."/>
            <person name="Grigoriev I.V."/>
            <person name="Crous P."/>
            <person name="Smith M.E."/>
        </authorList>
    </citation>
    <scope>NUCLEOTIDE SEQUENCE</scope>
    <source>
        <strain evidence="2">RSA 476</strain>
    </source>
</reference>
<evidence type="ECO:0000313" key="2">
    <source>
        <dbReference type="EMBL" id="KAJ2865748.1"/>
    </source>
</evidence>
<accession>A0A9W8IRI9</accession>